<dbReference type="InterPro" id="IPR006660">
    <property type="entry name" value="Arsenate_reductase-like"/>
</dbReference>
<dbReference type="PANTHER" id="PTHR30041">
    <property type="entry name" value="ARSENATE REDUCTASE"/>
    <property type="match status" value="1"/>
</dbReference>
<dbReference type="InterPro" id="IPR036249">
    <property type="entry name" value="Thioredoxin-like_sf"/>
</dbReference>
<dbReference type="Pfam" id="PF03960">
    <property type="entry name" value="ArsC"/>
    <property type="match status" value="1"/>
</dbReference>
<protein>
    <recommendedName>
        <fullName evidence="2">Regulatory protein Spx</fullName>
    </recommendedName>
</protein>
<dbReference type="InterPro" id="IPR006504">
    <property type="entry name" value="Tscrpt_reg_Spx/MgsR"/>
</dbReference>
<organism evidence="1">
    <name type="scientific">uncultured organism</name>
    <dbReference type="NCBI Taxonomy" id="155900"/>
    <lineage>
        <taxon>unclassified sequences</taxon>
        <taxon>environmental samples</taxon>
    </lineage>
</organism>
<proteinExistence type="predicted"/>
<dbReference type="EMBL" id="MN079086">
    <property type="protein sequence ID" value="QEA04650.1"/>
    <property type="molecule type" value="Genomic_DNA"/>
</dbReference>
<gene>
    <name evidence="1" type="ORF">KBTEX_00958</name>
</gene>
<sequence>MILHGLKSCERCRRARRHLEGLGVAFTFSDLRENGVDAPALARWTDAVGWERLLNRRSATWRQLPAGDREGLDRGRAIELMAAHPTLIKRPVLEHDGGVLVGYRQDDYEALG</sequence>
<dbReference type="AlphaFoldDB" id="A0A5B8R7L7"/>
<dbReference type="PANTHER" id="PTHR30041:SF8">
    <property type="entry name" value="PROTEIN YFFB"/>
    <property type="match status" value="1"/>
</dbReference>
<dbReference type="Gene3D" id="3.40.30.10">
    <property type="entry name" value="Glutaredoxin"/>
    <property type="match status" value="1"/>
</dbReference>
<dbReference type="PROSITE" id="PS51353">
    <property type="entry name" value="ARSC"/>
    <property type="match status" value="1"/>
</dbReference>
<name>A0A5B8R7L7_9ZZZZ</name>
<dbReference type="SUPFAM" id="SSF52833">
    <property type="entry name" value="Thioredoxin-like"/>
    <property type="match status" value="1"/>
</dbReference>
<evidence type="ECO:0000313" key="1">
    <source>
        <dbReference type="EMBL" id="QEA04650.1"/>
    </source>
</evidence>
<evidence type="ECO:0008006" key="2">
    <source>
        <dbReference type="Google" id="ProtNLM"/>
    </source>
</evidence>
<accession>A0A5B8R7L7</accession>
<reference evidence="1" key="1">
    <citation type="submission" date="2019-06" db="EMBL/GenBank/DDBJ databases">
        <authorList>
            <person name="Murdoch R.W."/>
            <person name="Fathepure B."/>
        </authorList>
    </citation>
    <scope>NUCLEOTIDE SEQUENCE</scope>
</reference>
<dbReference type="NCBIfam" id="TIGR01617">
    <property type="entry name" value="arsC_related"/>
    <property type="match status" value="1"/>
</dbReference>